<comment type="caution">
    <text evidence="3">The sequence shown here is derived from an EMBL/GenBank/DDBJ whole genome shotgun (WGS) entry which is preliminary data.</text>
</comment>
<dbReference type="Pfam" id="PF03401">
    <property type="entry name" value="TctC"/>
    <property type="match status" value="1"/>
</dbReference>
<dbReference type="PANTHER" id="PTHR42928:SF3">
    <property type="entry name" value="UPF0065 PROTEIN YFLP"/>
    <property type="match status" value="1"/>
</dbReference>
<keyword evidence="4" id="KW-1185">Reference proteome</keyword>
<reference evidence="4" key="1">
    <citation type="journal article" date="2019" name="Int. J. Syst. Evol. Microbiol.">
        <title>The Global Catalogue of Microorganisms (GCM) 10K type strain sequencing project: providing services to taxonomists for standard genome sequencing and annotation.</title>
        <authorList>
            <consortium name="The Broad Institute Genomics Platform"/>
            <consortium name="The Broad Institute Genome Sequencing Center for Infectious Disease"/>
            <person name="Wu L."/>
            <person name="Ma J."/>
        </authorList>
    </citation>
    <scope>NUCLEOTIDE SEQUENCE [LARGE SCALE GENOMIC DNA]</scope>
    <source>
        <strain evidence="4">KCTC 23707</strain>
    </source>
</reference>
<gene>
    <name evidence="3" type="ORF">ACFSMZ_15690</name>
</gene>
<organism evidence="3 4">
    <name type="scientific">Chelativorans composti</name>
    <dbReference type="NCBI Taxonomy" id="768533"/>
    <lineage>
        <taxon>Bacteria</taxon>
        <taxon>Pseudomonadati</taxon>
        <taxon>Pseudomonadota</taxon>
        <taxon>Alphaproteobacteria</taxon>
        <taxon>Hyphomicrobiales</taxon>
        <taxon>Phyllobacteriaceae</taxon>
        <taxon>Chelativorans</taxon>
    </lineage>
</organism>
<keyword evidence="2" id="KW-0732">Signal</keyword>
<dbReference type="Gene3D" id="3.40.190.10">
    <property type="entry name" value="Periplasmic binding protein-like II"/>
    <property type="match status" value="1"/>
</dbReference>
<dbReference type="Proteomes" id="UP001597373">
    <property type="component" value="Unassembled WGS sequence"/>
</dbReference>
<dbReference type="EMBL" id="JBHUIR010000062">
    <property type="protein sequence ID" value="MFD2261192.1"/>
    <property type="molecule type" value="Genomic_DNA"/>
</dbReference>
<dbReference type="SUPFAM" id="SSF53850">
    <property type="entry name" value="Periplasmic binding protein-like II"/>
    <property type="match status" value="1"/>
</dbReference>
<dbReference type="CDD" id="cd07012">
    <property type="entry name" value="PBP2_Bug_TTT"/>
    <property type="match status" value="1"/>
</dbReference>
<evidence type="ECO:0000313" key="4">
    <source>
        <dbReference type="Proteomes" id="UP001597373"/>
    </source>
</evidence>
<name>A0ABW5DJR3_9HYPH</name>
<proteinExistence type="inferred from homology"/>
<evidence type="ECO:0000313" key="3">
    <source>
        <dbReference type="EMBL" id="MFD2261192.1"/>
    </source>
</evidence>
<sequence>MNRREFMASAGALAFVAASSGMGFAQEFKQLEFFVPAAPGGGWDQTARVMGDVLAKTGKIGNARFTNVGGAGGTIGLPQFVNQYKGKGDALMVGGMVMVGAIITNKSPVDLSAVTPIARLTGEYLAVVVPANSPIQTLADLVEQLKKDVGSVSWAGGSAGGSDHILAGMIAKAVGVNPVDVAYVAFAGGGEALAAIMGGQVTCGVSGWGEFSEQVAAGTLRVLAISAPERVEGIDAPTLKEQGVDVELLNWRAVFGAPGLSAEQTDTLVKLMSDMTETAEWKEELAKRSWTPLYLGGDEFAAYLKEDIERIRGILVDLGLA</sequence>
<dbReference type="Gene3D" id="3.40.190.150">
    <property type="entry name" value="Bordetella uptake gene, domain 1"/>
    <property type="match status" value="1"/>
</dbReference>
<dbReference type="PANTHER" id="PTHR42928">
    <property type="entry name" value="TRICARBOXYLATE-BINDING PROTEIN"/>
    <property type="match status" value="1"/>
</dbReference>
<dbReference type="InterPro" id="IPR005064">
    <property type="entry name" value="BUG"/>
</dbReference>
<feature type="signal peptide" evidence="2">
    <location>
        <begin position="1"/>
        <end position="25"/>
    </location>
</feature>
<feature type="chain" id="PRO_5046794123" evidence="2">
    <location>
        <begin position="26"/>
        <end position="321"/>
    </location>
</feature>
<evidence type="ECO:0000256" key="1">
    <source>
        <dbReference type="ARBA" id="ARBA00006987"/>
    </source>
</evidence>
<evidence type="ECO:0000256" key="2">
    <source>
        <dbReference type="SAM" id="SignalP"/>
    </source>
</evidence>
<comment type="similarity">
    <text evidence="1">Belongs to the UPF0065 (bug) family.</text>
</comment>
<protein>
    <submittedName>
        <fullName evidence="3">Tripartite tricarboxylate transporter substrate binding protein</fullName>
    </submittedName>
</protein>
<dbReference type="InterPro" id="IPR042100">
    <property type="entry name" value="Bug_dom1"/>
</dbReference>
<dbReference type="PIRSF" id="PIRSF017082">
    <property type="entry name" value="YflP"/>
    <property type="match status" value="1"/>
</dbReference>
<dbReference type="RefSeq" id="WP_345099827.1">
    <property type="nucleotide sequence ID" value="NZ_BAABGS010000071.1"/>
</dbReference>
<accession>A0ABW5DJR3</accession>